<evidence type="ECO:0000256" key="5">
    <source>
        <dbReference type="ARBA" id="ARBA00023159"/>
    </source>
</evidence>
<dbReference type="PANTHER" id="PTHR15528">
    <property type="entry name" value="PEROXISOME PROLIFERATOR ACTIVATED RECEPTOR GAMMA COACTIVATOR 1 PGC-1 -RELATED"/>
    <property type="match status" value="1"/>
</dbReference>
<keyword evidence="6" id="KW-0804">Transcription</keyword>
<sequence length="1515" mass="172444">MESHILNMYHQAPYRNIGHNILRSISESLSSEGSCNQNSPEQQADENEVYWTRNTQVWSQNQNVNITQSNQDISVDVDENIEVQEVSIDDRNSETDGQLDTDNMEENSLVEGDDYDIIQKKIIHQMKGNTSILKIRSDTEPSVSQDSLELNFDAPVVSNVDEYFIKQNDEKHILEVKDEPVVKDVDEYFIKDTKDMPTIPPPTIVEELLVKSKLPETDFRISKTVPDEIFESEPTVDVKEIETVEQQEDSVADVSINESDLEVLPNIEDLKRYLLDDLPYTKLKNVQKSYSVSLPHSPMHNILDIDSKTCLSFEDLNLDLSDLTFENEKEKSSASLRSDDMPRTLTEEDVNSFLITNQTESKEVVTVDDCCPQDMEIDRPLGAIISNGDVQTVILPDRKCTSTPIPKPNVLEFCIEKVAVKKEPDIKVETDDFVDVESCNDAVIPVLEANNLNSLLEQFEATEKLNKRRKLSVNVSDSKTKTISITSGMRLQDAGVQLNKTKMRQILMPSPLNTVMRRSPSPIHSDHDYCSSKKRLSLPNLKGGQSLLKPEVLSSNNKILSSRHRSCKNKKVVYHLSSDDESDANTAKKNKILNNNRVADDVFVKNNKKSNIKLTVKAAANSNHRKKQSPPRSVNDCDVNKDNGSVMVKNAFKASDTSCSQNCNGSIKLTIKNKSEVIIKNCDFKDNRKDNVDKNKFVGVSANRFLNDINNSNKGIDTLDRNKTKDLNRVEKHFNVIAKQEVNSKEHFYTALFNDKQDIELPQIKAENNVKDEQTQAESLNDLEQPQKKKKLNLQEYKLRRNVSSNASSAQVSPEAIFPDIPCNINLDKNLRAVNNQTASDVVSAPKEPLISEAPKTIFDPIREASRKILMNSKKQKAEAMRKRDEDIVMSKIPKVENLELQPLISDAEMMKIVGMTPKILPVPIVPPTQTVVEDKVQLKDHDEIVLVSIGTNTDENMFKQIDKVIESKKRKSSSPKHENKMTINFKIKKSDPVLKQNVFDTVKRSKSPINEKNHSEVKIDKERLKDITATLKSVEKQVDTKISSNSLFASIQDVVMKNAPTADITKAEKSPKHSSVEKRDAHHKYKTSIVRQYDNSDDHGEDKIILHLEKNRKKPDQANVEVQTDSPSESVVIKDKADLKESSPSTRKRNDSDMSMSSDGSPVRTKKQHVLATKDEKLSPTKPRQDRRDVPRSQSKEKRCRSTDRYDVKYRRSRSHSRGHRRKRSHSRNRSRSRGRFRRYRRSDSPYRRKRRSRTRSPYRSTRRSPSVRKDYRSTRTRSRSKHAEKKSKSPMPKKRISPQRANAEKPSRSLTPPPRKPTVSESSDSSTSSSSTSSGASSASIKSRYSCSPYKKDENFRKNYRNSFSSEDRESNTPVEERRIVFVGRLEKDLTKAALRAQFTKFGPVTEVRLHSKEDGSRYGFVTFQRPRDAWSAVEAASSFPQYDVGFGGRRAFCRQSYADLDGLEAKYTESAFHGQAAMPVRRNEDMSFEQMLLDIKKKLNKRKGDKARQDDA</sequence>
<feature type="compositionally biased region" description="Basic residues" evidence="9">
    <location>
        <begin position="1212"/>
        <end position="1242"/>
    </location>
</feature>
<feature type="compositionally biased region" description="Low complexity" evidence="9">
    <location>
        <begin position="1322"/>
        <end position="1347"/>
    </location>
</feature>
<feature type="domain" description="RRM" evidence="10">
    <location>
        <begin position="1381"/>
        <end position="1461"/>
    </location>
</feature>
<feature type="region of interest" description="Disordered" evidence="9">
    <location>
        <begin position="1063"/>
        <end position="1347"/>
    </location>
</feature>
<comment type="subcellular location">
    <subcellularLocation>
        <location evidence="1">Nucleus</location>
    </subcellularLocation>
</comment>
<dbReference type="InterPro" id="IPR035979">
    <property type="entry name" value="RBD_domain_sf"/>
</dbReference>
<feature type="compositionally biased region" description="Basic and acidic residues" evidence="9">
    <location>
        <begin position="1066"/>
        <end position="1081"/>
    </location>
</feature>
<dbReference type="STRING" id="278856.A0A212F1G9"/>
<organism evidence="11 12">
    <name type="scientific">Danaus plexippus plexippus</name>
    <dbReference type="NCBI Taxonomy" id="278856"/>
    <lineage>
        <taxon>Eukaryota</taxon>
        <taxon>Metazoa</taxon>
        <taxon>Ecdysozoa</taxon>
        <taxon>Arthropoda</taxon>
        <taxon>Hexapoda</taxon>
        <taxon>Insecta</taxon>
        <taxon>Pterygota</taxon>
        <taxon>Neoptera</taxon>
        <taxon>Endopterygota</taxon>
        <taxon>Lepidoptera</taxon>
        <taxon>Glossata</taxon>
        <taxon>Ditrysia</taxon>
        <taxon>Papilionoidea</taxon>
        <taxon>Nymphalidae</taxon>
        <taxon>Danainae</taxon>
        <taxon>Danaini</taxon>
        <taxon>Danaina</taxon>
        <taxon>Danaus</taxon>
        <taxon>Danaus</taxon>
    </lineage>
</organism>
<evidence type="ECO:0000256" key="9">
    <source>
        <dbReference type="SAM" id="MobiDB-lite"/>
    </source>
</evidence>
<dbReference type="eggNOG" id="ENOG502QQME">
    <property type="taxonomic scope" value="Eukaryota"/>
</dbReference>
<dbReference type="SMART" id="SM00360">
    <property type="entry name" value="RRM"/>
    <property type="match status" value="1"/>
</dbReference>
<dbReference type="GO" id="GO:0003723">
    <property type="term" value="F:RNA binding"/>
    <property type="evidence" value="ECO:0007669"/>
    <property type="project" value="UniProtKB-UniRule"/>
</dbReference>
<dbReference type="GO" id="GO:0003712">
    <property type="term" value="F:transcription coregulator activity"/>
    <property type="evidence" value="ECO:0007669"/>
    <property type="project" value="InterPro"/>
</dbReference>
<evidence type="ECO:0000256" key="2">
    <source>
        <dbReference type="ARBA" id="ARBA00022553"/>
    </source>
</evidence>
<dbReference type="Gene3D" id="3.30.70.330">
    <property type="match status" value="1"/>
</dbReference>
<dbReference type="InParanoid" id="A0A212F1G9"/>
<dbReference type="InterPro" id="IPR000504">
    <property type="entry name" value="RRM_dom"/>
</dbReference>
<feature type="compositionally biased region" description="Basic and acidic residues" evidence="9">
    <location>
        <begin position="1095"/>
        <end position="1110"/>
    </location>
</feature>
<evidence type="ECO:0000256" key="7">
    <source>
        <dbReference type="ARBA" id="ARBA00023242"/>
    </source>
</evidence>
<name>A0A212F1G9_DANPL</name>
<dbReference type="KEGG" id="dpl:KGM_204068"/>
<keyword evidence="4" id="KW-0805">Transcription regulation</keyword>
<feature type="region of interest" description="Disordered" evidence="9">
    <location>
        <begin position="620"/>
        <end position="639"/>
    </location>
</feature>
<dbReference type="EMBL" id="AGBW02010875">
    <property type="protein sequence ID" value="OWR47590.1"/>
    <property type="molecule type" value="Genomic_DNA"/>
</dbReference>
<proteinExistence type="predicted"/>
<evidence type="ECO:0000256" key="3">
    <source>
        <dbReference type="ARBA" id="ARBA00022884"/>
    </source>
</evidence>
<reference evidence="11 12" key="1">
    <citation type="journal article" date="2011" name="Cell">
        <title>The monarch butterfly genome yields insights into long-distance migration.</title>
        <authorList>
            <person name="Zhan S."/>
            <person name="Merlin C."/>
            <person name="Boore J.L."/>
            <person name="Reppert S.M."/>
        </authorList>
    </citation>
    <scope>NUCLEOTIDE SEQUENCE [LARGE SCALE GENOMIC DNA]</scope>
    <source>
        <strain evidence="11">F-2</strain>
    </source>
</reference>
<evidence type="ECO:0000259" key="10">
    <source>
        <dbReference type="PROSITE" id="PS50102"/>
    </source>
</evidence>
<dbReference type="InterPro" id="IPR034605">
    <property type="entry name" value="PGC-1"/>
</dbReference>
<feature type="compositionally biased region" description="Basic and acidic residues" evidence="9">
    <location>
        <begin position="1133"/>
        <end position="1142"/>
    </location>
</feature>
<keyword evidence="7" id="KW-0539">Nucleus</keyword>
<evidence type="ECO:0000313" key="11">
    <source>
        <dbReference type="EMBL" id="OWR47590.1"/>
    </source>
</evidence>
<evidence type="ECO:0000256" key="6">
    <source>
        <dbReference type="ARBA" id="ARBA00023163"/>
    </source>
</evidence>
<evidence type="ECO:0000256" key="1">
    <source>
        <dbReference type="ARBA" id="ARBA00004123"/>
    </source>
</evidence>
<evidence type="ECO:0000256" key="4">
    <source>
        <dbReference type="ARBA" id="ARBA00023015"/>
    </source>
</evidence>
<evidence type="ECO:0000256" key="8">
    <source>
        <dbReference type="PROSITE-ProRule" id="PRU00176"/>
    </source>
</evidence>
<comment type="caution">
    <text evidence="11">The sequence shown here is derived from an EMBL/GenBank/DDBJ whole genome shotgun (WGS) entry which is preliminary data.</text>
</comment>
<dbReference type="Pfam" id="PF00076">
    <property type="entry name" value="RRM_1"/>
    <property type="match status" value="1"/>
</dbReference>
<keyword evidence="5" id="KW-0010">Activator</keyword>
<dbReference type="GO" id="GO:0005634">
    <property type="term" value="C:nucleus"/>
    <property type="evidence" value="ECO:0007669"/>
    <property type="project" value="UniProtKB-SubCell"/>
</dbReference>
<feature type="compositionally biased region" description="Polar residues" evidence="9">
    <location>
        <begin position="1121"/>
        <end position="1130"/>
    </location>
</feature>
<dbReference type="GO" id="GO:0045944">
    <property type="term" value="P:positive regulation of transcription by RNA polymerase II"/>
    <property type="evidence" value="ECO:0007669"/>
    <property type="project" value="TreeGrafter"/>
</dbReference>
<dbReference type="PROSITE" id="PS50102">
    <property type="entry name" value="RRM"/>
    <property type="match status" value="1"/>
</dbReference>
<keyword evidence="12" id="KW-1185">Reference proteome</keyword>
<dbReference type="SUPFAM" id="SSF54928">
    <property type="entry name" value="RNA-binding domain, RBD"/>
    <property type="match status" value="1"/>
</dbReference>
<feature type="compositionally biased region" description="Basic and acidic residues" evidence="9">
    <location>
        <begin position="1173"/>
        <end position="1211"/>
    </location>
</feature>
<accession>A0A212F1G9</accession>
<dbReference type="PANTHER" id="PTHR15528:SF11">
    <property type="entry name" value="FI18188P1"/>
    <property type="match status" value="1"/>
</dbReference>
<gene>
    <name evidence="11" type="ORF">KGM_204068</name>
</gene>
<dbReference type="Proteomes" id="UP000007151">
    <property type="component" value="Unassembled WGS sequence"/>
</dbReference>
<keyword evidence="2" id="KW-0597">Phosphoprotein</keyword>
<protein>
    <recommendedName>
        <fullName evidence="10">RRM domain-containing protein</fullName>
    </recommendedName>
</protein>
<keyword evidence="3 8" id="KW-0694">RNA-binding</keyword>
<evidence type="ECO:0000313" key="12">
    <source>
        <dbReference type="Proteomes" id="UP000007151"/>
    </source>
</evidence>
<dbReference type="InterPro" id="IPR012677">
    <property type="entry name" value="Nucleotide-bd_a/b_plait_sf"/>
</dbReference>
<feature type="compositionally biased region" description="Basic residues" evidence="9">
    <location>
        <begin position="1276"/>
        <end position="1287"/>
    </location>
</feature>
<feature type="compositionally biased region" description="Basic residues" evidence="9">
    <location>
        <begin position="1249"/>
        <end position="1268"/>
    </location>
</feature>